<name>A0A0J6D103_9BACL</name>
<evidence type="ECO:0000256" key="4">
    <source>
        <dbReference type="ARBA" id="ARBA00022475"/>
    </source>
</evidence>
<evidence type="ECO:0000256" key="7">
    <source>
        <dbReference type="ARBA" id="ARBA00023136"/>
    </source>
</evidence>
<dbReference type="PANTHER" id="PTHR30047:SF7">
    <property type="entry name" value="HIGH-AFFINITY CHOLINE TRANSPORT PROTEIN"/>
    <property type="match status" value="1"/>
</dbReference>
<feature type="transmembrane region" description="Helical" evidence="9">
    <location>
        <begin position="460"/>
        <end position="484"/>
    </location>
</feature>
<keyword evidence="7 9" id="KW-0472">Membrane</keyword>
<feature type="transmembrane region" description="Helical" evidence="9">
    <location>
        <begin position="185"/>
        <end position="207"/>
    </location>
</feature>
<feature type="transmembrane region" description="Helical" evidence="9">
    <location>
        <begin position="344"/>
        <end position="367"/>
    </location>
</feature>
<evidence type="ECO:0000256" key="6">
    <source>
        <dbReference type="ARBA" id="ARBA00022989"/>
    </source>
</evidence>
<feature type="transmembrane region" description="Helical" evidence="9">
    <location>
        <begin position="45"/>
        <end position="65"/>
    </location>
</feature>
<organism evidence="10 11">
    <name type="scientific">Guptibacillus hwajinpoensis</name>
    <dbReference type="NCBI Taxonomy" id="208199"/>
    <lineage>
        <taxon>Bacteria</taxon>
        <taxon>Bacillati</taxon>
        <taxon>Bacillota</taxon>
        <taxon>Bacilli</taxon>
        <taxon>Bacillales</taxon>
        <taxon>Guptibacillaceae</taxon>
        <taxon>Guptibacillus</taxon>
    </lineage>
</organism>
<dbReference type="RefSeq" id="WP_048310200.1">
    <property type="nucleotide sequence ID" value="NZ_CP119526.1"/>
</dbReference>
<dbReference type="Proteomes" id="UP000035996">
    <property type="component" value="Unassembled WGS sequence"/>
</dbReference>
<proteinExistence type="inferred from homology"/>
<dbReference type="GO" id="GO:0005886">
    <property type="term" value="C:plasma membrane"/>
    <property type="evidence" value="ECO:0007669"/>
    <property type="project" value="UniProtKB-SubCell"/>
</dbReference>
<evidence type="ECO:0000256" key="1">
    <source>
        <dbReference type="ARBA" id="ARBA00004651"/>
    </source>
</evidence>
<feature type="transmembrane region" description="Helical" evidence="9">
    <location>
        <begin position="257"/>
        <end position="280"/>
    </location>
</feature>
<gene>
    <name evidence="10" type="ORF">AB986_07285</name>
</gene>
<keyword evidence="4" id="KW-1003">Cell membrane</keyword>
<comment type="caution">
    <text evidence="10">The sequence shown here is derived from an EMBL/GenBank/DDBJ whole genome shotgun (WGS) entry which is preliminary data.</text>
</comment>
<feature type="transmembrane region" description="Helical" evidence="9">
    <location>
        <begin position="393"/>
        <end position="415"/>
    </location>
</feature>
<feature type="transmembrane region" description="Helical" evidence="9">
    <location>
        <begin position="314"/>
        <end position="332"/>
    </location>
</feature>
<feature type="transmembrane region" description="Helical" evidence="9">
    <location>
        <begin position="7"/>
        <end position="25"/>
    </location>
</feature>
<dbReference type="NCBIfam" id="TIGR00842">
    <property type="entry name" value="bcct"/>
    <property type="match status" value="1"/>
</dbReference>
<feature type="region of interest" description="Disordered" evidence="8">
    <location>
        <begin position="498"/>
        <end position="523"/>
    </location>
</feature>
<evidence type="ECO:0000313" key="11">
    <source>
        <dbReference type="Proteomes" id="UP000035996"/>
    </source>
</evidence>
<dbReference type="Pfam" id="PF02028">
    <property type="entry name" value="BCCT"/>
    <property type="match status" value="1"/>
</dbReference>
<evidence type="ECO:0008006" key="12">
    <source>
        <dbReference type="Google" id="ProtNLM"/>
    </source>
</evidence>
<dbReference type="InterPro" id="IPR000060">
    <property type="entry name" value="BCCT_transptr"/>
</dbReference>
<evidence type="ECO:0000313" key="10">
    <source>
        <dbReference type="EMBL" id="KMM39030.1"/>
    </source>
</evidence>
<dbReference type="AlphaFoldDB" id="A0A0J6D103"/>
<feature type="transmembrane region" description="Helical" evidence="9">
    <location>
        <begin position="85"/>
        <end position="106"/>
    </location>
</feature>
<evidence type="ECO:0000256" key="9">
    <source>
        <dbReference type="SAM" id="Phobius"/>
    </source>
</evidence>
<dbReference type="InterPro" id="IPR018093">
    <property type="entry name" value="BCCT_CS"/>
</dbReference>
<dbReference type="PATRIC" id="fig|157733.3.peg.3722"/>
<dbReference type="PROSITE" id="PS01303">
    <property type="entry name" value="BCCT"/>
    <property type="match status" value="1"/>
</dbReference>
<protein>
    <recommendedName>
        <fullName evidence="12">Glycine/betaine ABC transporter permease</fullName>
    </recommendedName>
</protein>
<keyword evidence="3" id="KW-0813">Transport</keyword>
<comment type="similarity">
    <text evidence="2">Belongs to the BCCT transporter (TC 2.A.15) family.</text>
</comment>
<feature type="transmembrane region" description="Helical" evidence="9">
    <location>
        <begin position="227"/>
        <end position="245"/>
    </location>
</feature>
<evidence type="ECO:0000256" key="3">
    <source>
        <dbReference type="ARBA" id="ARBA00022448"/>
    </source>
</evidence>
<dbReference type="EMBL" id="LELK01000001">
    <property type="protein sequence ID" value="KMM39030.1"/>
    <property type="molecule type" value="Genomic_DNA"/>
</dbReference>
<feature type="transmembrane region" description="Helical" evidence="9">
    <location>
        <begin position="436"/>
        <end position="454"/>
    </location>
</feature>
<sequence>MTEKVSSVFWSTLVISLIMVVWGATSPGTLESITTTAQTFISNKLGWYYLILVTLLVIFCIFIIFTPYGKIKLGKADEKPEFTRLSWFAMLFSAGMGIGLVFWGTAEPMSHYAGNAPTAETGTPAAIKEAMQYSYFHWGIHAWAIYAIVALVLAYFKFRHDRPGLISATLYPIFGERVNGLFGKVIDTLAVFATIVGVATTLGFGAVQINGGLSFLTDIPNSFSSQLIIIGVVTVLFMISAWSGLGKGIKYLSNANIGLAGILFLAMFILGPTIYILNIFTDTLGAYLANLVAMSFRIAPLNPENREWINNWTIFYWAWWISWSPFVGIFIARVSRGRTIREFLVGVLLVPSIVGFLWFSTFGISAINIQQQGIADIASLATEESLFGTFQNYPLGIVLSIVAITLIGTFFITSADSATFVLGMQTTYGSLNPGTSVKLTWGVTQSAMAAVLLYSGGLQALQNVLILAALPFSIIMILMTVSFYKALKKEKYLVAKDPKPKKEKRKEKKGGIDSDDQTAPATK</sequence>
<accession>A0A0J6D103</accession>
<evidence type="ECO:0000256" key="8">
    <source>
        <dbReference type="SAM" id="MobiDB-lite"/>
    </source>
</evidence>
<keyword evidence="5 9" id="KW-0812">Transmembrane</keyword>
<dbReference type="GO" id="GO:0022857">
    <property type="term" value="F:transmembrane transporter activity"/>
    <property type="evidence" value="ECO:0007669"/>
    <property type="project" value="InterPro"/>
</dbReference>
<keyword evidence="6 9" id="KW-1133">Transmembrane helix</keyword>
<evidence type="ECO:0000256" key="2">
    <source>
        <dbReference type="ARBA" id="ARBA00005658"/>
    </source>
</evidence>
<dbReference type="OrthoDB" id="9775735at2"/>
<keyword evidence="11" id="KW-1185">Reference proteome</keyword>
<dbReference type="PANTHER" id="PTHR30047">
    <property type="entry name" value="HIGH-AFFINITY CHOLINE TRANSPORT PROTEIN-RELATED"/>
    <property type="match status" value="1"/>
</dbReference>
<reference evidence="10" key="1">
    <citation type="submission" date="2015-06" db="EMBL/GenBank/DDBJ databases">
        <authorList>
            <person name="Liu B."/>
            <person name="Wang J."/>
            <person name="Zhu Y."/>
            <person name="Liu G."/>
            <person name="Chen Q."/>
            <person name="Zheng C."/>
            <person name="Che J."/>
            <person name="Ge C."/>
            <person name="Shi H."/>
            <person name="Pan Z."/>
            <person name="Liu X."/>
        </authorList>
    </citation>
    <scope>NUCLEOTIDE SEQUENCE [LARGE SCALE GENOMIC DNA]</scope>
    <source>
        <strain evidence="10">DSM 16346</strain>
    </source>
</reference>
<feature type="transmembrane region" description="Helical" evidence="9">
    <location>
        <begin position="135"/>
        <end position="156"/>
    </location>
</feature>
<comment type="subcellular location">
    <subcellularLocation>
        <location evidence="1">Cell membrane</location>
        <topology evidence="1">Multi-pass membrane protein</topology>
    </subcellularLocation>
</comment>
<evidence type="ECO:0000256" key="5">
    <source>
        <dbReference type="ARBA" id="ARBA00022692"/>
    </source>
</evidence>